<protein>
    <recommendedName>
        <fullName evidence="4">DUF2147 domain-containing protein</fullName>
    </recommendedName>
</protein>
<name>A0A931J323_9BURK</name>
<keyword evidence="3" id="KW-1185">Reference proteome</keyword>
<feature type="chain" id="PRO_5038124565" description="DUF2147 domain-containing protein" evidence="1">
    <location>
        <begin position="25"/>
        <end position="91"/>
    </location>
</feature>
<gene>
    <name evidence="2" type="ORF">I7X39_00115</name>
</gene>
<evidence type="ECO:0000256" key="1">
    <source>
        <dbReference type="SAM" id="SignalP"/>
    </source>
</evidence>
<dbReference type="RefSeq" id="WP_198108921.1">
    <property type="nucleotide sequence ID" value="NZ_JAEDAK010000001.1"/>
</dbReference>
<keyword evidence="1" id="KW-0732">Signal</keyword>
<evidence type="ECO:0008006" key="4">
    <source>
        <dbReference type="Google" id="ProtNLM"/>
    </source>
</evidence>
<reference evidence="2" key="1">
    <citation type="submission" date="2020-12" db="EMBL/GenBank/DDBJ databases">
        <title>The genome sequence of Inhella sp. 1Y17.</title>
        <authorList>
            <person name="Liu Y."/>
        </authorList>
    </citation>
    <scope>NUCLEOTIDE SEQUENCE</scope>
    <source>
        <strain evidence="2">1Y17</strain>
    </source>
</reference>
<accession>A0A931J323</accession>
<sequence>MTLQTLLKALALSAGALALPQALAVDLINKDSRRYEIEIEEGASTQRSSIGASTSQGGVCGKCRIVVVGVGALDVEGSVTLVIEDGRLRIQ</sequence>
<dbReference type="Proteomes" id="UP000613266">
    <property type="component" value="Unassembled WGS sequence"/>
</dbReference>
<evidence type="ECO:0000313" key="2">
    <source>
        <dbReference type="EMBL" id="MBH9575295.1"/>
    </source>
</evidence>
<organism evidence="2 3">
    <name type="scientific">Inhella proteolytica</name>
    <dbReference type="NCBI Taxonomy" id="2795029"/>
    <lineage>
        <taxon>Bacteria</taxon>
        <taxon>Pseudomonadati</taxon>
        <taxon>Pseudomonadota</taxon>
        <taxon>Betaproteobacteria</taxon>
        <taxon>Burkholderiales</taxon>
        <taxon>Sphaerotilaceae</taxon>
        <taxon>Inhella</taxon>
    </lineage>
</organism>
<feature type="signal peptide" evidence="1">
    <location>
        <begin position="1"/>
        <end position="24"/>
    </location>
</feature>
<comment type="caution">
    <text evidence="2">The sequence shown here is derived from an EMBL/GenBank/DDBJ whole genome shotgun (WGS) entry which is preliminary data.</text>
</comment>
<evidence type="ECO:0000313" key="3">
    <source>
        <dbReference type="Proteomes" id="UP000613266"/>
    </source>
</evidence>
<dbReference type="EMBL" id="JAEDAK010000001">
    <property type="protein sequence ID" value="MBH9575295.1"/>
    <property type="molecule type" value="Genomic_DNA"/>
</dbReference>
<dbReference type="AlphaFoldDB" id="A0A931J323"/>
<proteinExistence type="predicted"/>